<reference evidence="3" key="1">
    <citation type="submission" date="2021-06" db="EMBL/GenBank/DDBJ databases">
        <authorList>
            <person name="Kallberg Y."/>
            <person name="Tangrot J."/>
            <person name="Rosling A."/>
        </authorList>
    </citation>
    <scope>NUCLEOTIDE SEQUENCE</scope>
    <source>
        <strain evidence="3">FL966</strain>
    </source>
</reference>
<proteinExistence type="predicted"/>
<accession>A0A9N9N7M0</accession>
<protein>
    <submittedName>
        <fullName evidence="3">20987_t:CDS:1</fullName>
    </submittedName>
</protein>
<dbReference type="Proteomes" id="UP000789759">
    <property type="component" value="Unassembled WGS sequence"/>
</dbReference>
<keyword evidence="1" id="KW-0210">Decarboxylase</keyword>
<gene>
    <name evidence="3" type="ORF">CPELLU_LOCUS12196</name>
</gene>
<dbReference type="GO" id="GO:0004609">
    <property type="term" value="F:phosphatidylserine decarboxylase activity"/>
    <property type="evidence" value="ECO:0007669"/>
    <property type="project" value="InterPro"/>
</dbReference>
<organism evidence="3 4">
    <name type="scientific">Cetraspora pellucida</name>
    <dbReference type="NCBI Taxonomy" id="1433469"/>
    <lineage>
        <taxon>Eukaryota</taxon>
        <taxon>Fungi</taxon>
        <taxon>Fungi incertae sedis</taxon>
        <taxon>Mucoromycota</taxon>
        <taxon>Glomeromycotina</taxon>
        <taxon>Glomeromycetes</taxon>
        <taxon>Diversisporales</taxon>
        <taxon>Gigasporaceae</taxon>
        <taxon>Cetraspora</taxon>
    </lineage>
</organism>
<dbReference type="EMBL" id="CAJVQA010011553">
    <property type="protein sequence ID" value="CAG8708393.1"/>
    <property type="molecule type" value="Genomic_DNA"/>
</dbReference>
<evidence type="ECO:0000313" key="3">
    <source>
        <dbReference type="EMBL" id="CAG8708393.1"/>
    </source>
</evidence>
<sequence>MPLKSLGPFPTPGNYEKIVKKLQDKINKNNWLINFDTAVSDAYESGVIETENIKNLTEFYNFLNYLVRWVPTEDETGTFVSRMIFTLYFVLGQKTVKPFQSSLVPWNLSPLTELSQWLVDFAKELGSFLDTSQSLTNASLETFYTAQGYNVDTFEKPEGGWKSFNEFFRRKFKNGTRPITGPSNPAVIVNAGDSTFMGCWNIDEKSTITIKGLPWSIEQLLNDSNYKDYFSNGKFMHSILSPCDYHRVHAPVSGKVLQAKVIPGLAYLDVIAQNSSDGKRRIIPIRNMVDGTPGYQFCQTRGLTIIDSPIGKVAVLTVGVSQVSSVILSVNEEDEVKKGDEISYFQFGGSDIVLVFENKSQVAVVAEEGKLYRMGELVAVAHYTP</sequence>
<dbReference type="InterPro" id="IPR003817">
    <property type="entry name" value="PS_Dcarbxylase"/>
</dbReference>
<keyword evidence="2" id="KW-0456">Lyase</keyword>
<evidence type="ECO:0000256" key="2">
    <source>
        <dbReference type="ARBA" id="ARBA00023239"/>
    </source>
</evidence>
<evidence type="ECO:0000313" key="4">
    <source>
        <dbReference type="Proteomes" id="UP000789759"/>
    </source>
</evidence>
<dbReference type="GO" id="GO:0008654">
    <property type="term" value="P:phospholipid biosynthetic process"/>
    <property type="evidence" value="ECO:0007669"/>
    <property type="project" value="InterPro"/>
</dbReference>
<dbReference type="AlphaFoldDB" id="A0A9N9N7M0"/>
<dbReference type="PANTHER" id="PTHR10067">
    <property type="entry name" value="PHOSPHATIDYLSERINE DECARBOXYLASE"/>
    <property type="match status" value="1"/>
</dbReference>
<dbReference type="Pfam" id="PF02666">
    <property type="entry name" value="PS_Dcarbxylase"/>
    <property type="match status" value="1"/>
</dbReference>
<name>A0A9N9N7M0_9GLOM</name>
<dbReference type="OrthoDB" id="5973539at2759"/>
<comment type="caution">
    <text evidence="3">The sequence shown here is derived from an EMBL/GenBank/DDBJ whole genome shotgun (WGS) entry which is preliminary data.</text>
</comment>
<evidence type="ECO:0000256" key="1">
    <source>
        <dbReference type="ARBA" id="ARBA00022793"/>
    </source>
</evidence>
<dbReference type="PANTHER" id="PTHR10067:SF13">
    <property type="entry name" value="PHOSPHATIDYLSERINE DECARBOXYLASE"/>
    <property type="match status" value="1"/>
</dbReference>
<keyword evidence="4" id="KW-1185">Reference proteome</keyword>